<dbReference type="EMBL" id="JWZT01005277">
    <property type="protein sequence ID" value="KII61688.1"/>
    <property type="molecule type" value="Genomic_DNA"/>
</dbReference>
<dbReference type="InterPro" id="IPR029066">
    <property type="entry name" value="PLP-binding_barrel"/>
</dbReference>
<dbReference type="Gene3D" id="3.20.20.10">
    <property type="entry name" value="Alanine racemase"/>
    <property type="match status" value="1"/>
</dbReference>
<keyword evidence="1" id="KW-0663">Pyridoxal phosphate</keyword>
<dbReference type="OrthoDB" id="2266637at2759"/>
<evidence type="ECO:0000256" key="1">
    <source>
        <dbReference type="ARBA" id="ARBA00022898"/>
    </source>
</evidence>
<dbReference type="PANTHER" id="PTHR10146">
    <property type="entry name" value="PROLINE SYNTHETASE CO-TRANSCRIBED BACTERIAL HOMOLOG PROTEIN"/>
    <property type="match status" value="1"/>
</dbReference>
<reference evidence="2 3" key="1">
    <citation type="journal article" date="2014" name="Genome Biol. Evol.">
        <title>The genome of the myxosporean Thelohanellus kitauei shows adaptations to nutrient acquisition within its fish host.</title>
        <authorList>
            <person name="Yang Y."/>
            <person name="Xiong J."/>
            <person name="Zhou Z."/>
            <person name="Huo F."/>
            <person name="Miao W."/>
            <person name="Ran C."/>
            <person name="Liu Y."/>
            <person name="Zhang J."/>
            <person name="Feng J."/>
            <person name="Wang M."/>
            <person name="Wang M."/>
            <person name="Wang L."/>
            <person name="Yao B."/>
        </authorList>
    </citation>
    <scope>NUCLEOTIDE SEQUENCE [LARGE SCALE GENOMIC DNA]</scope>
    <source>
        <strain evidence="2">Wuqing</strain>
    </source>
</reference>
<accession>A0A0C2I8Z9</accession>
<protein>
    <recommendedName>
        <fullName evidence="4">Tc1-like transposase DDE domain-containing protein</fullName>
    </recommendedName>
</protein>
<dbReference type="Proteomes" id="UP000031668">
    <property type="component" value="Unassembled WGS sequence"/>
</dbReference>
<keyword evidence="3" id="KW-1185">Reference proteome</keyword>
<name>A0A0C2I8Z9_THEKT</name>
<dbReference type="InterPro" id="IPR011078">
    <property type="entry name" value="PyrdxlP_homeostasis"/>
</dbReference>
<proteinExistence type="predicted"/>
<evidence type="ECO:0008006" key="4">
    <source>
        <dbReference type="Google" id="ProtNLM"/>
    </source>
</evidence>
<organism evidence="2 3">
    <name type="scientific">Thelohanellus kitauei</name>
    <name type="common">Myxosporean</name>
    <dbReference type="NCBI Taxonomy" id="669202"/>
    <lineage>
        <taxon>Eukaryota</taxon>
        <taxon>Metazoa</taxon>
        <taxon>Cnidaria</taxon>
        <taxon>Myxozoa</taxon>
        <taxon>Myxosporea</taxon>
        <taxon>Bivalvulida</taxon>
        <taxon>Platysporina</taxon>
        <taxon>Myxobolidae</taxon>
        <taxon>Thelohanellus</taxon>
    </lineage>
</organism>
<evidence type="ECO:0000313" key="2">
    <source>
        <dbReference type="EMBL" id="KII61688.1"/>
    </source>
</evidence>
<dbReference type="PANTHER" id="PTHR10146:SF14">
    <property type="entry name" value="PYRIDOXAL PHOSPHATE HOMEOSTASIS PROTEIN"/>
    <property type="match status" value="1"/>
</dbReference>
<gene>
    <name evidence="2" type="ORF">RF11_09346</name>
</gene>
<dbReference type="AlphaFoldDB" id="A0A0C2I8Z9"/>
<dbReference type="SUPFAM" id="SSF51419">
    <property type="entry name" value="PLP-binding barrel"/>
    <property type="match status" value="1"/>
</dbReference>
<dbReference type="GO" id="GO:0030170">
    <property type="term" value="F:pyridoxal phosphate binding"/>
    <property type="evidence" value="ECO:0007669"/>
    <property type="project" value="InterPro"/>
</dbReference>
<comment type="caution">
    <text evidence="2">The sequence shown here is derived from an EMBL/GenBank/DDBJ whole genome shotgun (WGS) entry which is preliminary data.</text>
</comment>
<evidence type="ECO:0000313" key="3">
    <source>
        <dbReference type="Proteomes" id="UP000031668"/>
    </source>
</evidence>
<sequence>MKSKKRLSSIGLAAVLKVPNVQYKYKCLLCDEQMWCSIEINRLSLKNARVQKASKISNCFMRNGQAICYISPYSPFLNPIKDVFSKWKGYVKSRMPENEAVVQIYDRRASNHNMNCDAYYRHENLHEKVNTSNEENKNGCRQEDMKEIAKYIVDNCKHLQLDGLMTIGSYDETREKTIHEFNVECGSNNLRIGSKIFGERKKIN</sequence>